<dbReference type="Proteomes" id="UP000254424">
    <property type="component" value="Unassembled WGS sequence"/>
</dbReference>
<dbReference type="EMBL" id="UFSX01000002">
    <property type="protein sequence ID" value="SUV43888.1"/>
    <property type="molecule type" value="Genomic_DNA"/>
</dbReference>
<accession>A0A380ZA61</accession>
<sequence>MLNKSSALPGTARLKAILEDPDTILQIEKPTEKMQLAAVQKKPELIGHLPFATEKVQLSAVITSAESIFLIHNPSPTACFVAMEGILGLSLFPGRTVLEAAKELVLQMQKDKAGERSSTAAIEKFMKEVEPFKN</sequence>
<name>A0A380ZA61_9BACE</name>
<dbReference type="AlphaFoldDB" id="A0A380ZA61"/>
<protein>
    <submittedName>
        <fullName evidence="2">Uncharacterized protein</fullName>
    </submittedName>
</protein>
<dbReference type="GeneID" id="93071896"/>
<dbReference type="STRING" id="483216.BACEGG_00592"/>
<dbReference type="RefSeq" id="WP_004288872.1">
    <property type="nucleotide sequence ID" value="NZ_CABKNQ010000020.1"/>
</dbReference>
<dbReference type="OrthoDB" id="1040102at2"/>
<reference evidence="2 3" key="1">
    <citation type="submission" date="2018-06" db="EMBL/GenBank/DDBJ databases">
        <authorList>
            <consortium name="Pathogen Informatics"/>
            <person name="Doyle S."/>
        </authorList>
    </citation>
    <scope>NUCLEOTIDE SEQUENCE [LARGE SCALE GENOMIC DNA]</scope>
    <source>
        <strain evidence="2 3">NCTC11155</strain>
    </source>
</reference>
<organism evidence="2 3">
    <name type="scientific">Bacteroides eggerthii</name>
    <dbReference type="NCBI Taxonomy" id="28111"/>
    <lineage>
        <taxon>Bacteria</taxon>
        <taxon>Pseudomonadati</taxon>
        <taxon>Bacteroidota</taxon>
        <taxon>Bacteroidia</taxon>
        <taxon>Bacteroidales</taxon>
        <taxon>Bacteroidaceae</taxon>
        <taxon>Bacteroides</taxon>
    </lineage>
</organism>
<evidence type="ECO:0000313" key="3">
    <source>
        <dbReference type="Proteomes" id="UP000254424"/>
    </source>
</evidence>
<dbReference type="EMBL" id="UFSX01000001">
    <property type="protein sequence ID" value="SUV30013.1"/>
    <property type="molecule type" value="Genomic_DNA"/>
</dbReference>
<proteinExistence type="predicted"/>
<gene>
    <name evidence="1" type="ORF">NCTC11155_02010</name>
    <name evidence="2" type="ORF">NCTC11155_03297</name>
</gene>
<evidence type="ECO:0000313" key="2">
    <source>
        <dbReference type="EMBL" id="SUV43888.1"/>
    </source>
</evidence>
<evidence type="ECO:0000313" key="1">
    <source>
        <dbReference type="EMBL" id="SUV30013.1"/>
    </source>
</evidence>